<dbReference type="KEGG" id="vcn:VOLCADRAFT_119180"/>
<evidence type="ECO:0000313" key="3">
    <source>
        <dbReference type="Proteomes" id="UP000001058"/>
    </source>
</evidence>
<dbReference type="InParanoid" id="D8UAU9"/>
<keyword evidence="1" id="KW-0472">Membrane</keyword>
<evidence type="ECO:0000313" key="2">
    <source>
        <dbReference type="EMBL" id="EFJ43163.1"/>
    </source>
</evidence>
<keyword evidence="1" id="KW-0812">Transmembrane</keyword>
<organism evidence="3">
    <name type="scientific">Volvox carteri f. nagariensis</name>
    <dbReference type="NCBI Taxonomy" id="3068"/>
    <lineage>
        <taxon>Eukaryota</taxon>
        <taxon>Viridiplantae</taxon>
        <taxon>Chlorophyta</taxon>
        <taxon>core chlorophytes</taxon>
        <taxon>Chlorophyceae</taxon>
        <taxon>CS clade</taxon>
        <taxon>Chlamydomonadales</taxon>
        <taxon>Volvocaceae</taxon>
        <taxon>Volvox</taxon>
    </lineage>
</organism>
<feature type="transmembrane region" description="Helical" evidence="1">
    <location>
        <begin position="18"/>
        <end position="39"/>
    </location>
</feature>
<feature type="transmembrane region" description="Helical" evidence="1">
    <location>
        <begin position="137"/>
        <end position="161"/>
    </location>
</feature>
<dbReference type="RefSeq" id="XP_002955738.1">
    <property type="nucleotide sequence ID" value="XM_002955692.1"/>
</dbReference>
<feature type="transmembrane region" description="Helical" evidence="1">
    <location>
        <begin position="59"/>
        <end position="84"/>
    </location>
</feature>
<gene>
    <name evidence="2" type="ORF">VOLCADRAFT_119180</name>
</gene>
<reference evidence="2 3" key="1">
    <citation type="journal article" date="2010" name="Science">
        <title>Genomic analysis of organismal complexity in the multicellular green alga Volvox carteri.</title>
        <authorList>
            <person name="Prochnik S.E."/>
            <person name="Umen J."/>
            <person name="Nedelcu A.M."/>
            <person name="Hallmann A."/>
            <person name="Miller S.M."/>
            <person name="Nishii I."/>
            <person name="Ferris P."/>
            <person name="Kuo A."/>
            <person name="Mitros T."/>
            <person name="Fritz-Laylin L.K."/>
            <person name="Hellsten U."/>
            <person name="Chapman J."/>
            <person name="Simakov O."/>
            <person name="Rensing S.A."/>
            <person name="Terry A."/>
            <person name="Pangilinan J."/>
            <person name="Kapitonov V."/>
            <person name="Jurka J."/>
            <person name="Salamov A."/>
            <person name="Shapiro H."/>
            <person name="Schmutz J."/>
            <person name="Grimwood J."/>
            <person name="Lindquist E."/>
            <person name="Lucas S."/>
            <person name="Grigoriev I.V."/>
            <person name="Schmitt R."/>
            <person name="Kirk D."/>
            <person name="Rokhsar D.S."/>
        </authorList>
    </citation>
    <scope>NUCLEOTIDE SEQUENCE [LARGE SCALE GENOMIC DNA]</scope>
    <source>
        <strain evidence="3">f. Nagariensis / Eve</strain>
    </source>
</reference>
<dbReference type="OrthoDB" id="537194at2759"/>
<dbReference type="GeneID" id="9614578"/>
<evidence type="ECO:0008006" key="4">
    <source>
        <dbReference type="Google" id="ProtNLM"/>
    </source>
</evidence>
<sequence length="252" mass="26200">MIAEKTGVQNTKERLKSFWTTLGVVSALMAALTYPAVSAPSVNKHTSGHGPGTVDDPLFMSYVLLNTSSLILSFMVVIISVVLLAEVDLVVTDDDLETFISRYQYLFLGLTGIFGFSILTIIASIIVIGFFNYNNATAIASAVICITGTVIVAIVSTWLALWTRARLKVHIAEANELLKTAVSRLRKAIAPSPPSAAATAAAATATTAPAATGTAVAAIIAGAGGTARPVGSTMVAVVDEDNPSHPRGKPSL</sequence>
<feature type="transmembrane region" description="Helical" evidence="1">
    <location>
        <begin position="105"/>
        <end position="131"/>
    </location>
</feature>
<proteinExistence type="predicted"/>
<evidence type="ECO:0000256" key="1">
    <source>
        <dbReference type="SAM" id="Phobius"/>
    </source>
</evidence>
<accession>D8UAU9</accession>
<dbReference type="AlphaFoldDB" id="D8UAU9"/>
<dbReference type="Proteomes" id="UP000001058">
    <property type="component" value="Unassembled WGS sequence"/>
</dbReference>
<dbReference type="EMBL" id="GL378375">
    <property type="protein sequence ID" value="EFJ43163.1"/>
    <property type="molecule type" value="Genomic_DNA"/>
</dbReference>
<protein>
    <recommendedName>
        <fullName evidence="4">PGG domain-containing protein</fullName>
    </recommendedName>
</protein>
<keyword evidence="3" id="KW-1185">Reference proteome</keyword>
<name>D8UAU9_VOLCA</name>
<keyword evidence="1" id="KW-1133">Transmembrane helix</keyword>